<dbReference type="Pfam" id="PF05597">
    <property type="entry name" value="Phasin"/>
    <property type="match status" value="1"/>
</dbReference>
<sequence length="115" mass="12731">MDFGEGMKKVLLAGIGAMAATADSAKDIVEDLVKKGELTVEQGKVVNEELKHKAKQKLKDHVTVNVVKDYGDLIDAVDDMSEEDLDRLMDRIEAKKQASENTPEDTPEESKEDEQ</sequence>
<proteinExistence type="predicted"/>
<dbReference type="RefSeq" id="WP_009289852.1">
    <property type="nucleotide sequence ID" value="NZ_BAABRZ010000001.1"/>
</dbReference>
<reference evidence="2" key="1">
    <citation type="submission" date="2019-11" db="EMBL/GenBank/DDBJ databases">
        <authorList>
            <person name="Feng L."/>
        </authorList>
    </citation>
    <scope>NUCLEOTIDE SEQUENCE</scope>
    <source>
        <strain evidence="2">AcaccaeLFYP115</strain>
    </source>
</reference>
<evidence type="ECO:0000313" key="2">
    <source>
        <dbReference type="EMBL" id="VYT08718.1"/>
    </source>
</evidence>
<dbReference type="AlphaFoldDB" id="A0A6N2TSX6"/>
<dbReference type="InterPro" id="IPR008769">
    <property type="entry name" value="PhaF_PhaI"/>
</dbReference>
<feature type="region of interest" description="Disordered" evidence="1">
    <location>
        <begin position="88"/>
        <end position="115"/>
    </location>
</feature>
<dbReference type="GeneID" id="69470686"/>
<accession>A0A6N2TSX6</accession>
<evidence type="ECO:0000256" key="1">
    <source>
        <dbReference type="SAM" id="MobiDB-lite"/>
    </source>
</evidence>
<feature type="compositionally biased region" description="Basic and acidic residues" evidence="1">
    <location>
        <begin position="88"/>
        <end position="98"/>
    </location>
</feature>
<protein>
    <submittedName>
        <fullName evidence="2">Poly(Hydroxyalcanoate) granule associated protein (Phasin)</fullName>
    </submittedName>
</protein>
<name>A0A6N2TSX6_9FIRM</name>
<feature type="compositionally biased region" description="Acidic residues" evidence="1">
    <location>
        <begin position="102"/>
        <end position="115"/>
    </location>
</feature>
<dbReference type="EMBL" id="CACRSQ010000003">
    <property type="protein sequence ID" value="VYT08718.1"/>
    <property type="molecule type" value="Genomic_DNA"/>
</dbReference>
<gene>
    <name evidence="2" type="ORF">ACLFYP115_01592</name>
</gene>
<organism evidence="2">
    <name type="scientific">Anaerostipes caccae</name>
    <dbReference type="NCBI Taxonomy" id="105841"/>
    <lineage>
        <taxon>Bacteria</taxon>
        <taxon>Bacillati</taxon>
        <taxon>Bacillota</taxon>
        <taxon>Clostridia</taxon>
        <taxon>Lachnospirales</taxon>
        <taxon>Lachnospiraceae</taxon>
        <taxon>Anaerostipes</taxon>
    </lineage>
</organism>